<accession>A0A7J7PB10</accession>
<evidence type="ECO:0000256" key="1">
    <source>
        <dbReference type="SAM" id="MobiDB-lite"/>
    </source>
</evidence>
<comment type="caution">
    <text evidence="2">The sequence shown here is derived from an EMBL/GenBank/DDBJ whole genome shotgun (WGS) entry which is preliminary data.</text>
</comment>
<organism evidence="2 3">
    <name type="scientific">Kingdonia uniflora</name>
    <dbReference type="NCBI Taxonomy" id="39325"/>
    <lineage>
        <taxon>Eukaryota</taxon>
        <taxon>Viridiplantae</taxon>
        <taxon>Streptophyta</taxon>
        <taxon>Embryophyta</taxon>
        <taxon>Tracheophyta</taxon>
        <taxon>Spermatophyta</taxon>
        <taxon>Magnoliopsida</taxon>
        <taxon>Ranunculales</taxon>
        <taxon>Circaeasteraceae</taxon>
        <taxon>Kingdonia</taxon>
    </lineage>
</organism>
<dbReference type="Proteomes" id="UP000541444">
    <property type="component" value="Unassembled WGS sequence"/>
</dbReference>
<keyword evidence="3" id="KW-1185">Reference proteome</keyword>
<gene>
    <name evidence="2" type="ORF">GIB67_034493</name>
</gene>
<reference evidence="2 3" key="1">
    <citation type="journal article" date="2020" name="IScience">
        <title>Genome Sequencing of the Endangered Kingdonia uniflora (Circaeasteraceae, Ranunculales) Reveals Potential Mechanisms of Evolutionary Specialization.</title>
        <authorList>
            <person name="Sun Y."/>
            <person name="Deng T."/>
            <person name="Zhang A."/>
            <person name="Moore M.J."/>
            <person name="Landis J.B."/>
            <person name="Lin N."/>
            <person name="Zhang H."/>
            <person name="Zhang X."/>
            <person name="Huang J."/>
            <person name="Zhang X."/>
            <person name="Sun H."/>
            <person name="Wang H."/>
        </authorList>
    </citation>
    <scope>NUCLEOTIDE SEQUENCE [LARGE SCALE GENOMIC DNA]</scope>
    <source>
        <strain evidence="2">TB1705</strain>
        <tissue evidence="2">Leaf</tissue>
    </source>
</reference>
<evidence type="ECO:0000313" key="3">
    <source>
        <dbReference type="Proteomes" id="UP000541444"/>
    </source>
</evidence>
<name>A0A7J7PB10_9MAGN</name>
<protein>
    <submittedName>
        <fullName evidence="2">Uncharacterized protein</fullName>
    </submittedName>
</protein>
<feature type="compositionally biased region" description="Polar residues" evidence="1">
    <location>
        <begin position="1"/>
        <end position="13"/>
    </location>
</feature>
<feature type="non-terminal residue" evidence="2">
    <location>
        <position position="1"/>
    </location>
</feature>
<proteinExistence type="predicted"/>
<evidence type="ECO:0000313" key="2">
    <source>
        <dbReference type="EMBL" id="KAF6176631.1"/>
    </source>
</evidence>
<sequence>YTMNEKVPPTTSNRQKRELAREGDLLTYKRKRKTIDPSTVVPPNIVDSANEGVCEDVNIPTESAEGVNIPQGSEFETESAQASLGTQPPLQTVCPDFDENIHIFGGYSEASRDDARQFACCTTLLESWIFAHFPKLGGIPKEMDSDAYEHYTCWKWDVSITDRYGGTALFNFREALDNYKLEDVNALPFYTASKLSNSKKLIKYIY</sequence>
<feature type="region of interest" description="Disordered" evidence="1">
    <location>
        <begin position="1"/>
        <end position="23"/>
    </location>
</feature>
<dbReference type="AlphaFoldDB" id="A0A7J7PB10"/>
<dbReference type="EMBL" id="JACGCM010000067">
    <property type="protein sequence ID" value="KAF6176631.1"/>
    <property type="molecule type" value="Genomic_DNA"/>
</dbReference>